<evidence type="ECO:0000313" key="6">
    <source>
        <dbReference type="Proteomes" id="UP000323876"/>
    </source>
</evidence>
<keyword evidence="2" id="KW-1133">Transmembrane helix</keyword>
<accession>A0A5N0E3D3</accession>
<dbReference type="PANTHER" id="PTHR23028">
    <property type="entry name" value="ACETYLTRANSFERASE"/>
    <property type="match status" value="1"/>
</dbReference>
<feature type="transmembrane region" description="Helical" evidence="2">
    <location>
        <begin position="280"/>
        <end position="298"/>
    </location>
</feature>
<dbReference type="EMBL" id="VXLC01000025">
    <property type="protein sequence ID" value="KAA8883922.1"/>
    <property type="molecule type" value="Genomic_DNA"/>
</dbReference>
<feature type="domain" description="SGNH" evidence="4">
    <location>
        <begin position="471"/>
        <end position="687"/>
    </location>
</feature>
<comment type="caution">
    <text evidence="5">The sequence shown here is derived from an EMBL/GenBank/DDBJ whole genome shotgun (WGS) entry which is preliminary data.</text>
</comment>
<evidence type="ECO:0000259" key="4">
    <source>
        <dbReference type="Pfam" id="PF19040"/>
    </source>
</evidence>
<feature type="transmembrane region" description="Helical" evidence="2">
    <location>
        <begin position="319"/>
        <end position="336"/>
    </location>
</feature>
<dbReference type="InterPro" id="IPR050879">
    <property type="entry name" value="Acyltransferase_3"/>
</dbReference>
<evidence type="ECO:0000256" key="1">
    <source>
        <dbReference type="SAM" id="MobiDB-lite"/>
    </source>
</evidence>
<feature type="transmembrane region" description="Helical" evidence="2">
    <location>
        <begin position="191"/>
        <end position="212"/>
    </location>
</feature>
<feature type="transmembrane region" description="Helical" evidence="2">
    <location>
        <begin position="92"/>
        <end position="110"/>
    </location>
</feature>
<feature type="transmembrane region" description="Helical" evidence="2">
    <location>
        <begin position="31"/>
        <end position="47"/>
    </location>
</feature>
<feature type="transmembrane region" description="Helical" evidence="2">
    <location>
        <begin position="387"/>
        <end position="409"/>
    </location>
</feature>
<feature type="region of interest" description="Disordered" evidence="1">
    <location>
        <begin position="1"/>
        <end position="22"/>
    </location>
</feature>
<proteinExistence type="predicted"/>
<feature type="transmembrane region" description="Helical" evidence="2">
    <location>
        <begin position="162"/>
        <end position="179"/>
    </location>
</feature>
<organism evidence="5 6">
    <name type="scientific">Nocardia colli</name>
    <dbReference type="NCBI Taxonomy" id="2545717"/>
    <lineage>
        <taxon>Bacteria</taxon>
        <taxon>Bacillati</taxon>
        <taxon>Actinomycetota</taxon>
        <taxon>Actinomycetes</taxon>
        <taxon>Mycobacteriales</taxon>
        <taxon>Nocardiaceae</taxon>
        <taxon>Nocardia</taxon>
    </lineage>
</organism>
<feature type="transmembrane region" description="Helical" evidence="2">
    <location>
        <begin position="53"/>
        <end position="71"/>
    </location>
</feature>
<name>A0A5N0E3D3_9NOCA</name>
<evidence type="ECO:0000256" key="2">
    <source>
        <dbReference type="SAM" id="Phobius"/>
    </source>
</evidence>
<sequence>MHRPLWTLPPDERVTPPDQSASTSYRADLDGLRGLAIALVVVFHVWFGRVSGGVDVFLVLSGFFFTGLLVRRAESTGSVGIGHTLRRTARRLIPATAVVLAAIVAATVILRPYTQWSDVAAQTLASMFYYQNWQLALTWSDYLAADPSVSPLQHLWSMSVQGQFYLAALALVAGTAWALRRSERTARLRPVLGTVIAVAAVASFWLAATGTATHQGWNYYDSFARAWELLVGAGLAIAAPYLRLPHKLRVGLAGLGLAGVVLCGWLILDGANRFPGPYALLPVGAAAALIVSGNNLAADQRPLFNRLLSTPGIRWLGDIAYPLYLWHWPILIFYLAELGHPSAGLLDGLGIIAVSVVLAWVTHRVVEEPLRVRSRGGADHSMRARRTATWVVTAAAVPMVAVTVLWQIAVGVSPPRPVGALNPTLYPGAEALVSGRPTPHARMRPTVFEAPADAPAPTSDGCIADWDNAELITCTYGDPDAEHTLAVVGSSHAEHWLPALEVLAERHPFRIQVYLKMGCPLTLAEDATYKGELIPDCRDWSQQVIERLGADRPDWVFTTGTRPRDDTGDETPREYLDVWSALGERGLNVIAIRDTPWLRSNGVRYKAIDCLAKGGDRISCGMKRTDALDPINPELAPTWSFPNVYPIDLTDAVCEGTVCPVSIGNILVYHDEHHLTASYSRSLADELGRRLQPLLGWW</sequence>
<reference evidence="5 6" key="1">
    <citation type="submission" date="2019-09" db="EMBL/GenBank/DDBJ databases">
        <authorList>
            <person name="Wang X."/>
        </authorList>
    </citation>
    <scope>NUCLEOTIDE SEQUENCE [LARGE SCALE GENOMIC DNA]</scope>
    <source>
        <strain evidence="5 6">CICC 11023</strain>
    </source>
</reference>
<dbReference type="OrthoDB" id="3404679at2"/>
<keyword evidence="2" id="KW-0812">Transmembrane</keyword>
<feature type="domain" description="Acyltransferase 3" evidence="3">
    <location>
        <begin position="27"/>
        <end position="363"/>
    </location>
</feature>
<gene>
    <name evidence="5" type="ORF">F3087_37080</name>
</gene>
<evidence type="ECO:0000259" key="3">
    <source>
        <dbReference type="Pfam" id="PF01757"/>
    </source>
</evidence>
<dbReference type="GO" id="GO:0016020">
    <property type="term" value="C:membrane"/>
    <property type="evidence" value="ECO:0007669"/>
    <property type="project" value="TreeGrafter"/>
</dbReference>
<keyword evidence="5" id="KW-0808">Transferase</keyword>
<feature type="transmembrane region" description="Helical" evidence="2">
    <location>
        <begin position="224"/>
        <end position="242"/>
    </location>
</feature>
<keyword evidence="6" id="KW-1185">Reference proteome</keyword>
<keyword evidence="2" id="KW-0472">Membrane</keyword>
<protein>
    <submittedName>
        <fullName evidence="5">Acyltransferase</fullName>
    </submittedName>
</protein>
<dbReference type="Pfam" id="PF01757">
    <property type="entry name" value="Acyl_transf_3"/>
    <property type="match status" value="1"/>
</dbReference>
<keyword evidence="5" id="KW-0012">Acyltransferase</keyword>
<evidence type="ECO:0000313" key="5">
    <source>
        <dbReference type="EMBL" id="KAA8883922.1"/>
    </source>
</evidence>
<dbReference type="Pfam" id="PF19040">
    <property type="entry name" value="SGNH"/>
    <property type="match status" value="1"/>
</dbReference>
<feature type="transmembrane region" description="Helical" evidence="2">
    <location>
        <begin position="348"/>
        <end position="366"/>
    </location>
</feature>
<dbReference type="PANTHER" id="PTHR23028:SF53">
    <property type="entry name" value="ACYL_TRANSF_3 DOMAIN-CONTAINING PROTEIN"/>
    <property type="match status" value="1"/>
</dbReference>
<dbReference type="AlphaFoldDB" id="A0A5N0E3D3"/>
<dbReference type="GO" id="GO:0009103">
    <property type="term" value="P:lipopolysaccharide biosynthetic process"/>
    <property type="evidence" value="ECO:0007669"/>
    <property type="project" value="TreeGrafter"/>
</dbReference>
<dbReference type="GO" id="GO:0016747">
    <property type="term" value="F:acyltransferase activity, transferring groups other than amino-acyl groups"/>
    <property type="evidence" value="ECO:0007669"/>
    <property type="project" value="InterPro"/>
</dbReference>
<dbReference type="Proteomes" id="UP000323876">
    <property type="component" value="Unassembled WGS sequence"/>
</dbReference>
<dbReference type="InterPro" id="IPR043968">
    <property type="entry name" value="SGNH"/>
</dbReference>
<feature type="transmembrane region" description="Helical" evidence="2">
    <location>
        <begin position="249"/>
        <end position="268"/>
    </location>
</feature>
<dbReference type="InterPro" id="IPR002656">
    <property type="entry name" value="Acyl_transf_3_dom"/>
</dbReference>